<dbReference type="EMBL" id="JABXJJ020000043">
    <property type="protein sequence ID" value="MDI5973299.1"/>
    <property type="molecule type" value="Genomic_DNA"/>
</dbReference>
<feature type="region of interest" description="Disordered" evidence="1">
    <location>
        <begin position="1"/>
        <end position="29"/>
    </location>
</feature>
<evidence type="ECO:0000256" key="1">
    <source>
        <dbReference type="SAM" id="MobiDB-lite"/>
    </source>
</evidence>
<dbReference type="PANTHER" id="PTHR35010:SF2">
    <property type="entry name" value="BLL4672 PROTEIN"/>
    <property type="match status" value="1"/>
</dbReference>
<dbReference type="CDD" id="cd00093">
    <property type="entry name" value="HTH_XRE"/>
    <property type="match status" value="1"/>
</dbReference>
<name>A0AA90H4I7_9ACTN</name>
<dbReference type="PANTHER" id="PTHR35010">
    <property type="entry name" value="BLL4672 PROTEIN-RELATED"/>
    <property type="match status" value="1"/>
</dbReference>
<sequence>MAPVPLAEHRPDATAAPSGGRGARGARPPGLGDFLKAWRARTDPRTVNVVMDQRRRQVRGLRREEVAHLVGISTDYYTRLEQGRERHPSAQVLKAIARALRLNDSESGHLFRLAGLAAWSSVPAPGLGLPLQDLLGSPLLRAPVVVIGPSLDIVDLNPAGAALCDGFSTADNLLRMVFRDPAARTFFGEWQSSARMAVARLRASSTRYPDDPRIAGIVRELSAGSADFAELWSAHELRLSPLPSEQLLHHPLVGDLHLYCSTFEIVTAPGQHMLIFTPRPGSRSARRIEQLTG</sequence>
<organism evidence="3">
    <name type="scientific">Streptantibioticus silvisoli</name>
    <dbReference type="NCBI Taxonomy" id="2705255"/>
    <lineage>
        <taxon>Bacteria</taxon>
        <taxon>Bacillati</taxon>
        <taxon>Actinomycetota</taxon>
        <taxon>Actinomycetes</taxon>
        <taxon>Kitasatosporales</taxon>
        <taxon>Streptomycetaceae</taxon>
        <taxon>Streptantibioticus</taxon>
    </lineage>
</organism>
<evidence type="ECO:0000313" key="3">
    <source>
        <dbReference type="EMBL" id="MDI5973299.1"/>
    </source>
</evidence>
<comment type="caution">
    <text evidence="3">The sequence shown here is derived from an EMBL/GenBank/DDBJ whole genome shotgun (WGS) entry which is preliminary data.</text>
</comment>
<dbReference type="Gene3D" id="1.10.260.40">
    <property type="entry name" value="lambda repressor-like DNA-binding domains"/>
    <property type="match status" value="1"/>
</dbReference>
<dbReference type="InterPro" id="IPR041413">
    <property type="entry name" value="MLTR_LBD"/>
</dbReference>
<evidence type="ECO:0000259" key="2">
    <source>
        <dbReference type="PROSITE" id="PS50943"/>
    </source>
</evidence>
<protein>
    <submittedName>
        <fullName evidence="3">Helix-turn-helix domain-containing protein</fullName>
    </submittedName>
</protein>
<dbReference type="AlphaFoldDB" id="A0AA90H4I7"/>
<dbReference type="Pfam" id="PF17765">
    <property type="entry name" value="MLTR_LBD"/>
    <property type="match status" value="1"/>
</dbReference>
<accession>A0AA90H4I7</accession>
<feature type="domain" description="HTH cro/C1-type" evidence="2">
    <location>
        <begin position="53"/>
        <end position="107"/>
    </location>
</feature>
<dbReference type="PROSITE" id="PS50943">
    <property type="entry name" value="HTH_CROC1"/>
    <property type="match status" value="1"/>
</dbReference>
<dbReference type="Pfam" id="PF13560">
    <property type="entry name" value="HTH_31"/>
    <property type="match status" value="1"/>
</dbReference>
<dbReference type="GO" id="GO:0003677">
    <property type="term" value="F:DNA binding"/>
    <property type="evidence" value="ECO:0007669"/>
    <property type="project" value="InterPro"/>
</dbReference>
<dbReference type="SMART" id="SM00530">
    <property type="entry name" value="HTH_XRE"/>
    <property type="match status" value="1"/>
</dbReference>
<gene>
    <name evidence="3" type="ORF">POF50_028815</name>
</gene>
<reference evidence="3" key="1">
    <citation type="submission" date="2023-05" db="EMBL/GenBank/DDBJ databases">
        <title>Streptantibioticus silvisoli sp. nov., acidotolerant actinomycetes 1 from pine litter.</title>
        <authorList>
            <person name="Swiecimska M."/>
            <person name="Golinska P."/>
            <person name="Sangal V."/>
            <person name="Wachnowicz B."/>
            <person name="Goodfellow M."/>
        </authorList>
    </citation>
    <scope>NUCLEOTIDE SEQUENCE</scope>
    <source>
        <strain evidence="3">SL13</strain>
    </source>
</reference>
<dbReference type="InterPro" id="IPR001387">
    <property type="entry name" value="Cro/C1-type_HTH"/>
</dbReference>
<dbReference type="InterPro" id="IPR010982">
    <property type="entry name" value="Lambda_DNA-bd_dom_sf"/>
</dbReference>
<dbReference type="Gene3D" id="3.30.450.180">
    <property type="match status" value="1"/>
</dbReference>
<proteinExistence type="predicted"/>
<dbReference type="SUPFAM" id="SSF47413">
    <property type="entry name" value="lambda repressor-like DNA-binding domains"/>
    <property type="match status" value="1"/>
</dbReference>